<feature type="transmembrane region" description="Helical" evidence="6">
    <location>
        <begin position="62"/>
        <end position="83"/>
    </location>
</feature>
<keyword evidence="5 6" id="KW-0472">Membrane</keyword>
<dbReference type="PANTHER" id="PTHR36115">
    <property type="entry name" value="PROLINE-RICH ANTIGEN HOMOLOG-RELATED"/>
    <property type="match status" value="1"/>
</dbReference>
<comment type="subcellular location">
    <subcellularLocation>
        <location evidence="1">Cell membrane</location>
        <topology evidence="1">Multi-pass membrane protein</topology>
    </subcellularLocation>
</comment>
<dbReference type="AlphaFoldDB" id="A0A4V1BM56"/>
<dbReference type="RefSeq" id="WP_135267170.1">
    <property type="nucleotide sequence ID" value="NZ_CP038436.1"/>
</dbReference>
<evidence type="ECO:0000256" key="1">
    <source>
        <dbReference type="ARBA" id="ARBA00004651"/>
    </source>
</evidence>
<evidence type="ECO:0000313" key="9">
    <source>
        <dbReference type="Proteomes" id="UP000294853"/>
    </source>
</evidence>
<evidence type="ECO:0000256" key="3">
    <source>
        <dbReference type="ARBA" id="ARBA00022692"/>
    </source>
</evidence>
<dbReference type="KEGG" id="nsn:EXE58_06875"/>
<feature type="domain" description="RDD" evidence="7">
    <location>
        <begin position="22"/>
        <end position="167"/>
    </location>
</feature>
<reference evidence="8 9" key="1">
    <citation type="submission" date="2019-03" db="EMBL/GenBank/DDBJ databases">
        <title>Three New Species of Nocardioides, Nocardioides euryhalodurans sp. nov., Nocardioides seonyuensis sp. nov. and Nocardioides eburneoflavus sp. nov. Iolated from Soil.</title>
        <authorList>
            <person name="Roh S.G."/>
            <person name="Lee C."/>
            <person name="Kim M.-K."/>
            <person name="Kim S.B."/>
        </authorList>
    </citation>
    <scope>NUCLEOTIDE SEQUENCE [LARGE SCALE GENOMIC DNA]</scope>
    <source>
        <strain evidence="8 9">MMS17-SY207-3</strain>
    </source>
</reference>
<dbReference type="InterPro" id="IPR051791">
    <property type="entry name" value="Pra-immunoreactive"/>
</dbReference>
<sequence length="174" mass="17831">MSATTDPHFYQREGAGPAIAEAEVWQRAVARLVDHVGVAVVLMVVLLPLGLGAAVLGGAAGFLAGVVSAVVSAGVTLGYFAVLESRDGQTLGKRLLGLRVVDEVGGTPSLSATLRRNCWTALGVLAVVPVVGGLVGSVAMLVAVVTILLGITQDSVTRRGWHDTLAGTRVVRAR</sequence>
<dbReference type="InterPro" id="IPR010432">
    <property type="entry name" value="RDD"/>
</dbReference>
<proteinExistence type="predicted"/>
<gene>
    <name evidence="8" type="ORF">EXE58_06875</name>
</gene>
<feature type="transmembrane region" description="Helical" evidence="6">
    <location>
        <begin position="118"/>
        <end position="151"/>
    </location>
</feature>
<organism evidence="8 9">
    <name type="scientific">Nocardioides seonyuensis</name>
    <dbReference type="NCBI Taxonomy" id="2518371"/>
    <lineage>
        <taxon>Bacteria</taxon>
        <taxon>Bacillati</taxon>
        <taxon>Actinomycetota</taxon>
        <taxon>Actinomycetes</taxon>
        <taxon>Propionibacteriales</taxon>
        <taxon>Nocardioidaceae</taxon>
        <taxon>Nocardioides</taxon>
    </lineage>
</organism>
<dbReference type="Pfam" id="PF06271">
    <property type="entry name" value="RDD"/>
    <property type="match status" value="1"/>
</dbReference>
<dbReference type="OrthoDB" id="4555857at2"/>
<dbReference type="EMBL" id="CP038436">
    <property type="protein sequence ID" value="QBX55202.1"/>
    <property type="molecule type" value="Genomic_DNA"/>
</dbReference>
<evidence type="ECO:0000259" key="7">
    <source>
        <dbReference type="Pfam" id="PF06271"/>
    </source>
</evidence>
<dbReference type="PANTHER" id="PTHR36115:SF4">
    <property type="entry name" value="MEMBRANE PROTEIN"/>
    <property type="match status" value="1"/>
</dbReference>
<feature type="transmembrane region" description="Helical" evidence="6">
    <location>
        <begin position="36"/>
        <end position="56"/>
    </location>
</feature>
<dbReference type="GO" id="GO:0005886">
    <property type="term" value="C:plasma membrane"/>
    <property type="evidence" value="ECO:0007669"/>
    <property type="project" value="UniProtKB-SubCell"/>
</dbReference>
<evidence type="ECO:0000256" key="4">
    <source>
        <dbReference type="ARBA" id="ARBA00022989"/>
    </source>
</evidence>
<dbReference type="Proteomes" id="UP000294853">
    <property type="component" value="Chromosome"/>
</dbReference>
<protein>
    <submittedName>
        <fullName evidence="8">RDD family protein</fullName>
    </submittedName>
</protein>
<evidence type="ECO:0000256" key="6">
    <source>
        <dbReference type="SAM" id="Phobius"/>
    </source>
</evidence>
<keyword evidence="9" id="KW-1185">Reference proteome</keyword>
<keyword evidence="2" id="KW-1003">Cell membrane</keyword>
<evidence type="ECO:0000313" key="8">
    <source>
        <dbReference type="EMBL" id="QBX55202.1"/>
    </source>
</evidence>
<keyword evidence="4 6" id="KW-1133">Transmembrane helix</keyword>
<evidence type="ECO:0000256" key="2">
    <source>
        <dbReference type="ARBA" id="ARBA00022475"/>
    </source>
</evidence>
<evidence type="ECO:0000256" key="5">
    <source>
        <dbReference type="ARBA" id="ARBA00023136"/>
    </source>
</evidence>
<keyword evidence="3 6" id="KW-0812">Transmembrane</keyword>
<accession>A0A4V1BM56</accession>
<name>A0A4V1BM56_9ACTN</name>